<gene>
    <name evidence="6" type="ORF">Cboi02_000098300</name>
</gene>
<evidence type="ECO:0000256" key="3">
    <source>
        <dbReference type="ARBA" id="ARBA00022801"/>
    </source>
</evidence>
<evidence type="ECO:0000256" key="1">
    <source>
        <dbReference type="ARBA" id="ARBA00013279"/>
    </source>
</evidence>
<reference evidence="6" key="1">
    <citation type="submission" date="2023-04" db="EMBL/GenBank/DDBJ databases">
        <title>Candida boidinii NBRC 10035.</title>
        <authorList>
            <person name="Ichikawa N."/>
            <person name="Sato H."/>
            <person name="Tonouchi N."/>
        </authorList>
    </citation>
    <scope>NUCLEOTIDE SEQUENCE</scope>
    <source>
        <strain evidence="6">NBRC 10035</strain>
    </source>
</reference>
<feature type="signal peptide" evidence="4">
    <location>
        <begin position="1"/>
        <end position="17"/>
    </location>
</feature>
<keyword evidence="3" id="KW-0378">Hydrolase</keyword>
<dbReference type="Pfam" id="PF01764">
    <property type="entry name" value="Lipase_3"/>
    <property type="match status" value="1"/>
</dbReference>
<evidence type="ECO:0000256" key="2">
    <source>
        <dbReference type="ARBA" id="ARBA00022729"/>
    </source>
</evidence>
<evidence type="ECO:0000313" key="7">
    <source>
        <dbReference type="Proteomes" id="UP001165120"/>
    </source>
</evidence>
<dbReference type="Proteomes" id="UP001165120">
    <property type="component" value="Unassembled WGS sequence"/>
</dbReference>
<comment type="caution">
    <text evidence="6">The sequence shown here is derived from an EMBL/GenBank/DDBJ whole genome shotgun (WGS) entry which is preliminary data.</text>
</comment>
<organism evidence="6 7">
    <name type="scientific">Candida boidinii</name>
    <name type="common">Yeast</name>
    <dbReference type="NCBI Taxonomy" id="5477"/>
    <lineage>
        <taxon>Eukaryota</taxon>
        <taxon>Fungi</taxon>
        <taxon>Dikarya</taxon>
        <taxon>Ascomycota</taxon>
        <taxon>Saccharomycotina</taxon>
        <taxon>Pichiomycetes</taxon>
        <taxon>Pichiales</taxon>
        <taxon>Pichiaceae</taxon>
        <taxon>Ogataea</taxon>
        <taxon>Ogataea/Candida clade</taxon>
    </lineage>
</organism>
<dbReference type="CDD" id="cd00519">
    <property type="entry name" value="Lipase_3"/>
    <property type="match status" value="1"/>
</dbReference>
<feature type="chain" id="PRO_5040873114" description="triacylglycerol lipase" evidence="4">
    <location>
        <begin position="18"/>
        <end position="319"/>
    </location>
</feature>
<evidence type="ECO:0000313" key="6">
    <source>
        <dbReference type="EMBL" id="GME67587.1"/>
    </source>
</evidence>
<sequence>MLLLFFIFNILITNAISISLNQLILKDDNQLNEAQLQVLSEISYIVDITYCISSTTKILPPFKCPKNCDKFGDMQLIHQWSTDSEFDTSLLVTGFISIDHSKKTWYISLRGTRSLGDTYIDFGILQNKYINDGVNLELCEDCYVHSGFYSIFIHSLQNIQYILFKTIMSYPTYKVIVCGHSMGGAVAVLLSLYLKDNYKYLNLKCITYGQPKIGNPNFARFIDKSFNLESYVRIQDRNLFRVTNIGDSVTQVPFSSAEFEYDHSNGELMITTLSSDVTLEDIIACPIKDSQECRKNELLFTSAAHLMYFHKLGTCLLYL</sequence>
<dbReference type="EC" id="3.1.1.3" evidence="1"/>
<dbReference type="PANTHER" id="PTHR46640">
    <property type="entry name" value="TRIACYLGLYCEROL LIPASE, PUTATIVE (AFU_ORTHOLOGUE AFUA_6G06510)-RELATED"/>
    <property type="match status" value="1"/>
</dbReference>
<dbReference type="InterPro" id="IPR002921">
    <property type="entry name" value="Fungal_lipase-type"/>
</dbReference>
<evidence type="ECO:0000256" key="4">
    <source>
        <dbReference type="SAM" id="SignalP"/>
    </source>
</evidence>
<name>A0A9W6W7X7_CANBO</name>
<feature type="domain" description="Fungal lipase-type" evidence="5">
    <location>
        <begin position="106"/>
        <end position="255"/>
    </location>
</feature>
<proteinExistence type="predicted"/>
<evidence type="ECO:0000259" key="5">
    <source>
        <dbReference type="Pfam" id="PF01764"/>
    </source>
</evidence>
<protein>
    <recommendedName>
        <fullName evidence="1">triacylglycerol lipase</fullName>
        <ecNumber evidence="1">3.1.1.3</ecNumber>
    </recommendedName>
</protein>
<keyword evidence="2 4" id="KW-0732">Signal</keyword>
<dbReference type="AlphaFoldDB" id="A0A9W6W7X7"/>
<dbReference type="GO" id="GO:0006629">
    <property type="term" value="P:lipid metabolic process"/>
    <property type="evidence" value="ECO:0007669"/>
    <property type="project" value="InterPro"/>
</dbReference>
<dbReference type="PANTHER" id="PTHR46640:SF1">
    <property type="entry name" value="FUNGAL LIPASE-LIKE DOMAIN-CONTAINING PROTEIN-RELATED"/>
    <property type="match status" value="1"/>
</dbReference>
<dbReference type="GO" id="GO:0004806">
    <property type="term" value="F:triacylglycerol lipase activity"/>
    <property type="evidence" value="ECO:0007669"/>
    <property type="project" value="UniProtKB-EC"/>
</dbReference>
<dbReference type="InterPro" id="IPR051299">
    <property type="entry name" value="AB_hydrolase_lip/est"/>
</dbReference>
<dbReference type="EMBL" id="BSXN01000203">
    <property type="protein sequence ID" value="GME67587.1"/>
    <property type="molecule type" value="Genomic_DNA"/>
</dbReference>
<dbReference type="Gene3D" id="3.40.50.1820">
    <property type="entry name" value="alpha/beta hydrolase"/>
    <property type="match status" value="1"/>
</dbReference>
<accession>A0A9W6W7X7</accession>
<dbReference type="SUPFAM" id="SSF53474">
    <property type="entry name" value="alpha/beta-Hydrolases"/>
    <property type="match status" value="1"/>
</dbReference>
<dbReference type="InterPro" id="IPR029058">
    <property type="entry name" value="AB_hydrolase_fold"/>
</dbReference>
<keyword evidence="7" id="KW-1185">Reference proteome</keyword>